<dbReference type="Proteomes" id="UP001501020">
    <property type="component" value="Unassembled WGS sequence"/>
</dbReference>
<sequence>MPTAGTIQDLPFERGRAGRVANAKAALPVDVVEAFHAGMFRTDALVDAVADDIAAMPRGEGWQFLDRAFRDRTPAVQGAPPSIEALLAPLMDPPAWYDAEQITLGAAVWWRFVPGVVIGLTGSLISGMEFGDLNKPQAFNGRSVTMAARRYEETARWVLAVSEPGAAGPGGAGFDATVRVRLVHAMVRRHLRRSGEWDSVAWGEPIHTSGMALTNLAFLLMPLAFYDLVGVEVTAEETEAVRQLWRWVGYLMGVPDELLPTSMELADQLSRTGNMVLAPPDADSKVLVGAVRRAGIRAERVLPRPLWPLLGPVVRPPVSAVVWGASNAVVKKSIITDDSGSGPLSIPAREAHLAIKTLRPLVRLREQRRVRGALGSDLQIATRQREHLAGTLALVKAAPQVLHPEDAVHAG</sequence>
<name>A0ABN3AHB7_9ACTN</name>
<dbReference type="RefSeq" id="WP_344282065.1">
    <property type="nucleotide sequence ID" value="NZ_BAAAMR010000135.1"/>
</dbReference>
<reference evidence="2 3" key="1">
    <citation type="journal article" date="2019" name="Int. J. Syst. Evol. Microbiol.">
        <title>The Global Catalogue of Microorganisms (GCM) 10K type strain sequencing project: providing services to taxonomists for standard genome sequencing and annotation.</title>
        <authorList>
            <consortium name="The Broad Institute Genomics Platform"/>
            <consortium name="The Broad Institute Genome Sequencing Center for Infectious Disease"/>
            <person name="Wu L."/>
            <person name="Ma J."/>
        </authorList>
    </citation>
    <scope>NUCLEOTIDE SEQUENCE [LARGE SCALE GENOMIC DNA]</scope>
    <source>
        <strain evidence="2 3">JCM 13850</strain>
    </source>
</reference>
<dbReference type="InterPro" id="IPR037473">
    <property type="entry name" value="Lcp-like"/>
</dbReference>
<proteinExistence type="predicted"/>
<evidence type="ECO:0000313" key="2">
    <source>
        <dbReference type="EMBL" id="GAA2166391.1"/>
    </source>
</evidence>
<accession>A0ABN3AHB7</accession>
<comment type="caution">
    <text evidence="2">The sequence shown here is derived from an EMBL/GenBank/DDBJ whole genome shotgun (WGS) entry which is preliminary data.</text>
</comment>
<feature type="domain" description="ER-bound oxygenase mpaB/mpaB'/Rubber oxygenase catalytic" evidence="1">
    <location>
        <begin position="116"/>
        <end position="324"/>
    </location>
</feature>
<gene>
    <name evidence="2" type="ORF">GCM10009727_85930</name>
</gene>
<dbReference type="Pfam" id="PF09995">
    <property type="entry name" value="MPAB_Lcp_cat"/>
    <property type="match status" value="1"/>
</dbReference>
<dbReference type="PANTHER" id="PTHR37539:SF1">
    <property type="entry name" value="ER-BOUND OXYGENASE MPAB_MPAB'_RUBBER OXYGENASE CATALYTIC DOMAIN-CONTAINING PROTEIN"/>
    <property type="match status" value="1"/>
</dbReference>
<protein>
    <submittedName>
        <fullName evidence="2">Oxygenase MpaB family protein</fullName>
    </submittedName>
</protein>
<organism evidence="2 3">
    <name type="scientific">Actinomadura napierensis</name>
    <dbReference type="NCBI Taxonomy" id="267854"/>
    <lineage>
        <taxon>Bacteria</taxon>
        <taxon>Bacillati</taxon>
        <taxon>Actinomycetota</taxon>
        <taxon>Actinomycetes</taxon>
        <taxon>Streptosporangiales</taxon>
        <taxon>Thermomonosporaceae</taxon>
        <taxon>Actinomadura</taxon>
    </lineage>
</organism>
<dbReference type="EMBL" id="BAAAMR010000135">
    <property type="protein sequence ID" value="GAA2166391.1"/>
    <property type="molecule type" value="Genomic_DNA"/>
</dbReference>
<evidence type="ECO:0000259" key="1">
    <source>
        <dbReference type="Pfam" id="PF09995"/>
    </source>
</evidence>
<dbReference type="PANTHER" id="PTHR37539">
    <property type="entry name" value="SECRETED PROTEIN-RELATED"/>
    <property type="match status" value="1"/>
</dbReference>
<evidence type="ECO:0000313" key="3">
    <source>
        <dbReference type="Proteomes" id="UP001501020"/>
    </source>
</evidence>
<keyword evidence="3" id="KW-1185">Reference proteome</keyword>
<dbReference type="InterPro" id="IPR018713">
    <property type="entry name" value="MPAB/Lcp_cat_dom"/>
</dbReference>